<protein>
    <submittedName>
        <fullName evidence="1">Uncharacterized protein</fullName>
    </submittedName>
</protein>
<gene>
    <name evidence="1" type="ORF">M9458_023236</name>
</gene>
<feature type="non-terminal residue" evidence="1">
    <location>
        <position position="1"/>
    </location>
</feature>
<reference evidence="1 2" key="1">
    <citation type="submission" date="2024-05" db="EMBL/GenBank/DDBJ databases">
        <title>Genome sequencing and assembly of Indian major carp, Cirrhinus mrigala (Hamilton, 1822).</title>
        <authorList>
            <person name="Mohindra V."/>
            <person name="Chowdhury L.M."/>
            <person name="Lal K."/>
            <person name="Jena J.K."/>
        </authorList>
    </citation>
    <scope>NUCLEOTIDE SEQUENCE [LARGE SCALE GENOMIC DNA]</scope>
    <source>
        <strain evidence="1">CM1030</strain>
        <tissue evidence="1">Blood</tissue>
    </source>
</reference>
<keyword evidence="2" id="KW-1185">Reference proteome</keyword>
<sequence length="135" mass="15070">SPTVKVSPEVIRDCKMPADVIVDQCYFIKNREEKNIKLTGAEVLIWAAVKSPVSIYINCYYTVLEQDINKPSSDSPPATVTVLDLLQKPIISGNGDDVQPVISCEIPLSVRADFNCSLYTEDDDLLHQRDSQWSP</sequence>
<accession>A0ABD0Q423</accession>
<name>A0ABD0Q423_CIRMR</name>
<dbReference type="AlphaFoldDB" id="A0ABD0Q423"/>
<dbReference type="Proteomes" id="UP001529510">
    <property type="component" value="Unassembled WGS sequence"/>
</dbReference>
<proteinExistence type="predicted"/>
<dbReference type="EMBL" id="JAMKFB020000011">
    <property type="protein sequence ID" value="KAL0180830.1"/>
    <property type="molecule type" value="Genomic_DNA"/>
</dbReference>
<organism evidence="1 2">
    <name type="scientific">Cirrhinus mrigala</name>
    <name type="common">Mrigala</name>
    <dbReference type="NCBI Taxonomy" id="683832"/>
    <lineage>
        <taxon>Eukaryota</taxon>
        <taxon>Metazoa</taxon>
        <taxon>Chordata</taxon>
        <taxon>Craniata</taxon>
        <taxon>Vertebrata</taxon>
        <taxon>Euteleostomi</taxon>
        <taxon>Actinopterygii</taxon>
        <taxon>Neopterygii</taxon>
        <taxon>Teleostei</taxon>
        <taxon>Ostariophysi</taxon>
        <taxon>Cypriniformes</taxon>
        <taxon>Cyprinidae</taxon>
        <taxon>Labeoninae</taxon>
        <taxon>Labeonini</taxon>
        <taxon>Cirrhinus</taxon>
    </lineage>
</organism>
<feature type="non-terminal residue" evidence="1">
    <location>
        <position position="135"/>
    </location>
</feature>
<comment type="caution">
    <text evidence="1">The sequence shown here is derived from an EMBL/GenBank/DDBJ whole genome shotgun (WGS) entry which is preliminary data.</text>
</comment>
<evidence type="ECO:0000313" key="2">
    <source>
        <dbReference type="Proteomes" id="UP001529510"/>
    </source>
</evidence>
<evidence type="ECO:0000313" key="1">
    <source>
        <dbReference type="EMBL" id="KAL0180830.1"/>
    </source>
</evidence>